<protein>
    <submittedName>
        <fullName evidence="1">Uncharacterized protein</fullName>
    </submittedName>
</protein>
<keyword evidence="2" id="KW-1185">Reference proteome</keyword>
<gene>
    <name evidence="1" type="ORF">C9I98_03220</name>
</gene>
<evidence type="ECO:0000313" key="1">
    <source>
        <dbReference type="EMBL" id="PSW22286.1"/>
    </source>
</evidence>
<dbReference type="AlphaFoldDB" id="A0A2T3P193"/>
<accession>A0A2T3P193</accession>
<sequence>MIIKLVVSNMDAHRSLKSDNTLRQPEVVMAPERLGAMHQNRVSFVRYLIRQMAQKNWQVSQHDWQLSPEGYGHAIYRLETQQHQYHLVVFCDEISDEERNDRVIAEKWDVTFALIQGEVDQALLERLRANVPLQEAGRNPNSALVLARANKSVRVFDHLVSSLAQGEQPDPQQLANVGYILRTTAVYGNGKFGIADFKLLEDNPDFHQSFSAQMCAVYLLREFSLDWVHYLAKQRGGDKAATLHRSLQRYLGVGNATGLGMAPYLINHPCIVDQWMTTREQALGEILSQPFDSAKLPQLTHLLTQAVTHLKQVVTINDHQRELNKQAVEELAAFSHDVVSLAPEQTHNWQVVVEQSQKMSLETQEIVLSCVMELYPEIADSYQEQMNCDETLALASGKKVKDLMLLLESRYRWAIDTDFQQPENNYWFWYRSQDKEEPRLGVRGEEAGEERELPLDVGRQVYRLYGALLKSESQQTLAEFLLLNPQHRGIAKRAWTLGNKVMGDIQMNVLHQGSLPMHLLRCKLAVFGATKFDPRSDRWVQVTFFQGAPLLDEIHDGEWLFPILPSSEELAGQALVGEAK</sequence>
<reference evidence="1 2" key="1">
    <citation type="submission" date="2018-01" db="EMBL/GenBank/DDBJ databases">
        <title>Whole genome sequencing of Histamine producing bacteria.</title>
        <authorList>
            <person name="Butler K."/>
        </authorList>
    </citation>
    <scope>NUCLEOTIDE SEQUENCE [LARGE SCALE GENOMIC DNA]</scope>
    <source>
        <strain evidence="1 2">DSM 100436</strain>
    </source>
</reference>
<comment type="caution">
    <text evidence="1">The sequence shown here is derived from an EMBL/GenBank/DDBJ whole genome shotgun (WGS) entry which is preliminary data.</text>
</comment>
<organism evidence="1 2">
    <name type="scientific">Photobacterium sanctipauli</name>
    <dbReference type="NCBI Taxonomy" id="1342794"/>
    <lineage>
        <taxon>Bacteria</taxon>
        <taxon>Pseudomonadati</taxon>
        <taxon>Pseudomonadota</taxon>
        <taxon>Gammaproteobacteria</taxon>
        <taxon>Vibrionales</taxon>
        <taxon>Vibrionaceae</taxon>
        <taxon>Photobacterium</taxon>
    </lineage>
</organism>
<dbReference type="Proteomes" id="UP000241771">
    <property type="component" value="Unassembled WGS sequence"/>
</dbReference>
<evidence type="ECO:0000313" key="2">
    <source>
        <dbReference type="Proteomes" id="UP000241771"/>
    </source>
</evidence>
<dbReference type="OrthoDB" id="4891072at2"/>
<proteinExistence type="predicted"/>
<dbReference type="EMBL" id="PYMA01000001">
    <property type="protein sequence ID" value="PSW22286.1"/>
    <property type="molecule type" value="Genomic_DNA"/>
</dbReference>
<name>A0A2T3P193_9GAMM</name>